<organism evidence="2 3">
    <name type="scientific">Heterocephalus glaber</name>
    <name type="common">Naked mole rat</name>
    <dbReference type="NCBI Taxonomy" id="10181"/>
    <lineage>
        <taxon>Eukaryota</taxon>
        <taxon>Metazoa</taxon>
        <taxon>Chordata</taxon>
        <taxon>Craniata</taxon>
        <taxon>Vertebrata</taxon>
        <taxon>Euteleostomi</taxon>
        <taxon>Mammalia</taxon>
        <taxon>Eutheria</taxon>
        <taxon>Euarchontoglires</taxon>
        <taxon>Glires</taxon>
        <taxon>Rodentia</taxon>
        <taxon>Hystricomorpha</taxon>
        <taxon>Bathyergidae</taxon>
        <taxon>Heterocephalus</taxon>
    </lineage>
</organism>
<feature type="region of interest" description="Disordered" evidence="1">
    <location>
        <begin position="1"/>
        <end position="84"/>
    </location>
</feature>
<evidence type="ECO:0000256" key="1">
    <source>
        <dbReference type="SAM" id="MobiDB-lite"/>
    </source>
</evidence>
<feature type="compositionally biased region" description="Pro residues" evidence="1">
    <location>
        <begin position="59"/>
        <end position="73"/>
    </location>
</feature>
<evidence type="ECO:0000313" key="2">
    <source>
        <dbReference type="EMBL" id="EHB14560.1"/>
    </source>
</evidence>
<accession>G5BZ49</accession>
<dbReference type="EMBL" id="JH172522">
    <property type="protein sequence ID" value="EHB14560.1"/>
    <property type="molecule type" value="Genomic_DNA"/>
</dbReference>
<evidence type="ECO:0000313" key="3">
    <source>
        <dbReference type="Proteomes" id="UP000006813"/>
    </source>
</evidence>
<feature type="compositionally biased region" description="Low complexity" evidence="1">
    <location>
        <begin position="46"/>
        <end position="56"/>
    </location>
</feature>
<dbReference type="Proteomes" id="UP000006813">
    <property type="component" value="Unassembled WGS sequence"/>
</dbReference>
<protein>
    <submittedName>
        <fullName evidence="2">Uncharacterized protein</fullName>
    </submittedName>
</protein>
<reference evidence="2 3" key="1">
    <citation type="journal article" date="2011" name="Nature">
        <title>Genome sequencing reveals insights into physiology and longevity of the naked mole rat.</title>
        <authorList>
            <person name="Kim E.B."/>
            <person name="Fang X."/>
            <person name="Fushan A.A."/>
            <person name="Huang Z."/>
            <person name="Lobanov A.V."/>
            <person name="Han L."/>
            <person name="Marino S.M."/>
            <person name="Sun X."/>
            <person name="Turanov A.A."/>
            <person name="Yang P."/>
            <person name="Yim S.H."/>
            <person name="Zhao X."/>
            <person name="Kasaikina M.V."/>
            <person name="Stoletzki N."/>
            <person name="Peng C."/>
            <person name="Polak P."/>
            <person name="Xiong Z."/>
            <person name="Kiezun A."/>
            <person name="Zhu Y."/>
            <person name="Chen Y."/>
            <person name="Kryukov G.V."/>
            <person name="Zhang Q."/>
            <person name="Peshkin L."/>
            <person name="Yang L."/>
            <person name="Bronson R.T."/>
            <person name="Buffenstein R."/>
            <person name="Wang B."/>
            <person name="Han C."/>
            <person name="Li Q."/>
            <person name="Chen L."/>
            <person name="Zhao W."/>
            <person name="Sunyaev S.R."/>
            <person name="Park T.J."/>
            <person name="Zhang G."/>
            <person name="Wang J."/>
            <person name="Gladyshev V.N."/>
        </authorList>
    </citation>
    <scope>NUCLEOTIDE SEQUENCE [LARGE SCALE GENOMIC DNA]</scope>
</reference>
<gene>
    <name evidence="2" type="ORF">GW7_06461</name>
</gene>
<dbReference type="AlphaFoldDB" id="G5BZ49"/>
<proteinExistence type="predicted"/>
<dbReference type="InParanoid" id="G5BZ49"/>
<name>G5BZ49_HETGA</name>
<sequence>MNTFPDTNACRCEFGKGRQHASDPPPGPGTLARQTLKPAHCPKKLTASASTHAAAADHQPPPRTQAPSPPIPVRPGKHKPASSALQQLAHRLRRHLRFAAKGLFPAPHFGLLSQAYDPPSRSAVKRPCGGCALQCGAGGWALPARSPAWRAESLWAEACVAGGGRGLRLGSRCVIPAVARKFLMTQLHHPVQT</sequence>